<reference evidence="4 5" key="1">
    <citation type="submission" date="2019-06" db="EMBL/GenBank/DDBJ databases">
        <title>Whole genome shotgun sequence of Microbacterium liquefaciens NBRC 15037.</title>
        <authorList>
            <person name="Hosoyama A."/>
            <person name="Uohara A."/>
            <person name="Ohji S."/>
            <person name="Ichikawa N."/>
        </authorList>
    </citation>
    <scope>NUCLEOTIDE SEQUENCE [LARGE SCALE GENOMIC DNA]</scope>
    <source>
        <strain evidence="4 5">NBRC 15037</strain>
    </source>
</reference>
<dbReference type="Gene3D" id="3.30.1390.10">
    <property type="match status" value="2"/>
</dbReference>
<dbReference type="GO" id="GO:0003735">
    <property type="term" value="F:structural constituent of ribosome"/>
    <property type="evidence" value="ECO:0007669"/>
    <property type="project" value="InterPro"/>
</dbReference>
<dbReference type="AlphaFoldDB" id="A0A4Y4B6J6"/>
<dbReference type="Pfam" id="PF00542">
    <property type="entry name" value="Ribosomal_L12"/>
    <property type="match status" value="1"/>
</dbReference>
<name>A0A4Y4B6J6_MICMQ</name>
<dbReference type="EMBL" id="BJNQ01000015">
    <property type="protein sequence ID" value="GEC76181.1"/>
    <property type="molecule type" value="Genomic_DNA"/>
</dbReference>
<dbReference type="RefSeq" id="WP_218026617.1">
    <property type="nucleotide sequence ID" value="NZ_BJNQ01000015.1"/>
</dbReference>
<feature type="region of interest" description="Disordered" evidence="1">
    <location>
        <begin position="33"/>
        <end position="55"/>
    </location>
</feature>
<evidence type="ECO:0000313" key="4">
    <source>
        <dbReference type="EMBL" id="GEC76181.1"/>
    </source>
</evidence>
<sequence>MDAVLWIIAIVVGLIVVVAILAVALRGMRPKLPEPQVFTPSPTTARTAPASSASASVSGLTPTVIAEIDRLVSAGQKIHAIKLYRDHSGVGLKDAKDRIEHWSVSTTAPHLAAVSNATATRSSITPTAMTPSSVRASLPPSVATEIDRMVAGGSAIAAIKALRQHTGLGLKESKELIEAWPRTHAS</sequence>
<evidence type="ECO:0000313" key="5">
    <source>
        <dbReference type="Proteomes" id="UP000317410"/>
    </source>
</evidence>
<protein>
    <recommendedName>
        <fullName evidence="3">Large ribosomal subunit protein bL12 C-terminal domain-containing protein</fullName>
    </recommendedName>
</protein>
<organism evidence="4 5">
    <name type="scientific">Microbacterium maritypicum</name>
    <name type="common">Microbacterium liquefaciens</name>
    <dbReference type="NCBI Taxonomy" id="33918"/>
    <lineage>
        <taxon>Bacteria</taxon>
        <taxon>Bacillati</taxon>
        <taxon>Actinomycetota</taxon>
        <taxon>Actinomycetes</taxon>
        <taxon>Micrococcales</taxon>
        <taxon>Microbacteriaceae</taxon>
        <taxon>Microbacterium</taxon>
    </lineage>
</organism>
<feature type="compositionally biased region" description="Low complexity" evidence="1">
    <location>
        <begin position="39"/>
        <end position="55"/>
    </location>
</feature>
<dbReference type="InterPro" id="IPR013823">
    <property type="entry name" value="Ribosomal_bL12_C"/>
</dbReference>
<keyword evidence="2" id="KW-1133">Transmembrane helix</keyword>
<dbReference type="Proteomes" id="UP000317410">
    <property type="component" value="Unassembled WGS sequence"/>
</dbReference>
<evidence type="ECO:0000259" key="3">
    <source>
        <dbReference type="Pfam" id="PF00542"/>
    </source>
</evidence>
<evidence type="ECO:0000256" key="2">
    <source>
        <dbReference type="SAM" id="Phobius"/>
    </source>
</evidence>
<dbReference type="GO" id="GO:0006412">
    <property type="term" value="P:translation"/>
    <property type="evidence" value="ECO:0007669"/>
    <property type="project" value="InterPro"/>
</dbReference>
<keyword evidence="2" id="KW-0812">Transmembrane</keyword>
<gene>
    <name evidence="4" type="ORF">MLI01_23260</name>
</gene>
<proteinExistence type="predicted"/>
<dbReference type="SUPFAM" id="SSF54736">
    <property type="entry name" value="ClpS-like"/>
    <property type="match status" value="1"/>
</dbReference>
<dbReference type="InterPro" id="IPR014719">
    <property type="entry name" value="Ribosomal_bL12_C/ClpS-like"/>
</dbReference>
<feature type="domain" description="Large ribosomal subunit protein bL12 C-terminal" evidence="3">
    <location>
        <begin position="151"/>
        <end position="182"/>
    </location>
</feature>
<feature type="transmembrane region" description="Helical" evidence="2">
    <location>
        <begin position="6"/>
        <end position="25"/>
    </location>
</feature>
<accession>A0A4Y4B6J6</accession>
<comment type="caution">
    <text evidence="4">The sequence shown here is derived from an EMBL/GenBank/DDBJ whole genome shotgun (WGS) entry which is preliminary data.</text>
</comment>
<evidence type="ECO:0000256" key="1">
    <source>
        <dbReference type="SAM" id="MobiDB-lite"/>
    </source>
</evidence>
<keyword evidence="2" id="KW-0472">Membrane</keyword>